<reference evidence="1" key="1">
    <citation type="submission" date="2018-12" db="EMBL/GenBank/DDBJ databases">
        <title>Complete genome sequences of twenty non-typhoidal Salmonella isolates from Rwanda.</title>
        <authorList>
            <person name="Byukusenge M."/>
            <person name="Li L."/>
            <person name="Subhashinie K."/>
            <person name="Nzayirambaho M."/>
            <person name="Kuchipudi S.V."/>
            <person name="Jayarao B.M."/>
        </authorList>
    </citation>
    <scope>NUCLEOTIDE SEQUENCE</scope>
    <source>
        <strain evidence="2">RSE18</strain>
        <strain evidence="1">RSE20</strain>
    </source>
</reference>
<evidence type="ECO:0000313" key="1">
    <source>
        <dbReference type="EMBL" id="AZT06473.1"/>
    </source>
</evidence>
<organism evidence="1">
    <name type="scientific">Salmonella enterica subsp. enterica serovar 43:a:1,7</name>
    <dbReference type="NCBI Taxonomy" id="2500155"/>
    <lineage>
        <taxon>Bacteria</taxon>
        <taxon>Pseudomonadati</taxon>
        <taxon>Pseudomonadota</taxon>
        <taxon>Gammaproteobacteria</taxon>
        <taxon>Enterobacterales</taxon>
        <taxon>Enterobacteriaceae</taxon>
        <taxon>Salmonella</taxon>
    </lineage>
</organism>
<accession>A0A3Q9LA09</accession>
<proteinExistence type="predicted"/>
<evidence type="ECO:0000313" key="2">
    <source>
        <dbReference type="EMBL" id="AZT18895.1"/>
    </source>
</evidence>
<protein>
    <submittedName>
        <fullName evidence="1">Uncharacterized protein</fullName>
    </submittedName>
</protein>
<dbReference type="AlphaFoldDB" id="A0A3Q9LA09"/>
<sequence>MSYPHRFMNGEEDKTEEIINTILRFGIKEEMLTRISGLLILQLYGSFISRSENPFIIVDEISCLEGNPLRGESRTKPPTMFNRKPYLRGLWHKHYHSAGIDVMARNIQIALKNYGLPRLEAEVEKVIESGEERYFTAEDAALIAHEAVKENWLRRSNEQKITGHWIIYAIHEGKNYYLSLGRHTDDEAELRRQIETACLYQFPFLSDILCPVTD</sequence>
<dbReference type="EMBL" id="CP034711">
    <property type="protein sequence ID" value="AZT06473.1"/>
    <property type="molecule type" value="Genomic_DNA"/>
</dbReference>
<gene>
    <name evidence="2" type="ORF">ELZ85_02980</name>
    <name evidence="1" type="ORF">ELZ87_02955</name>
</gene>
<dbReference type="EMBL" id="CP034712">
    <property type="protein sequence ID" value="AZT18895.1"/>
    <property type="molecule type" value="Genomic_DNA"/>
</dbReference>
<name>A0A3Q9LA09_SALET</name>